<sequence length="104" mass="12445">MQCKQRNKQDKVEEPRNRQTPPLKHNYYFAFVSNLRAEVTHKTEVKRDKVGSFSKTLKFTNKQKNAQQIKNFFQQSSAERRGRNLVRNLTVFQIVWRVKEFASL</sequence>
<feature type="region of interest" description="Disordered" evidence="1">
    <location>
        <begin position="1"/>
        <end position="22"/>
    </location>
</feature>
<reference evidence="2" key="1">
    <citation type="submission" date="2021-05" db="EMBL/GenBank/DDBJ databases">
        <authorList>
            <person name="Alioto T."/>
            <person name="Alioto T."/>
            <person name="Gomez Garrido J."/>
        </authorList>
    </citation>
    <scope>NUCLEOTIDE SEQUENCE</scope>
</reference>
<dbReference type="EMBL" id="HBUE01171252">
    <property type="protein sequence ID" value="CAG6515218.1"/>
    <property type="molecule type" value="Transcribed_RNA"/>
</dbReference>
<evidence type="ECO:0000313" key="2">
    <source>
        <dbReference type="EMBL" id="CAG6454562.1"/>
    </source>
</evidence>
<feature type="compositionally biased region" description="Basic and acidic residues" evidence="1">
    <location>
        <begin position="7"/>
        <end position="17"/>
    </location>
</feature>
<evidence type="ECO:0000256" key="1">
    <source>
        <dbReference type="SAM" id="MobiDB-lite"/>
    </source>
</evidence>
<proteinExistence type="predicted"/>
<accession>A0A8D8ACQ5</accession>
<organism evidence="2">
    <name type="scientific">Culex pipiens</name>
    <name type="common">House mosquito</name>
    <dbReference type="NCBI Taxonomy" id="7175"/>
    <lineage>
        <taxon>Eukaryota</taxon>
        <taxon>Metazoa</taxon>
        <taxon>Ecdysozoa</taxon>
        <taxon>Arthropoda</taxon>
        <taxon>Hexapoda</taxon>
        <taxon>Insecta</taxon>
        <taxon>Pterygota</taxon>
        <taxon>Neoptera</taxon>
        <taxon>Endopterygota</taxon>
        <taxon>Diptera</taxon>
        <taxon>Nematocera</taxon>
        <taxon>Culicoidea</taxon>
        <taxon>Culicidae</taxon>
        <taxon>Culicinae</taxon>
        <taxon>Culicini</taxon>
        <taxon>Culex</taxon>
        <taxon>Culex</taxon>
    </lineage>
</organism>
<dbReference type="AlphaFoldDB" id="A0A8D8ACQ5"/>
<dbReference type="EMBL" id="HBUE01276701">
    <property type="protein sequence ID" value="CAG6566719.1"/>
    <property type="molecule type" value="Transcribed_RNA"/>
</dbReference>
<name>A0A8D8ACQ5_CULPI</name>
<protein>
    <submittedName>
        <fullName evidence="2">(northern house mosquito) hypothetical protein</fullName>
    </submittedName>
</protein>
<dbReference type="EMBL" id="HBUE01026551">
    <property type="protein sequence ID" value="CAG6454560.1"/>
    <property type="molecule type" value="Transcribed_RNA"/>
</dbReference>
<dbReference type="EMBL" id="HBUE01026552">
    <property type="protein sequence ID" value="CAG6454562.1"/>
    <property type="molecule type" value="Transcribed_RNA"/>
</dbReference>